<keyword evidence="2" id="KW-1185">Reference proteome</keyword>
<dbReference type="HOGENOM" id="CLU_3014555_0_0_1"/>
<gene>
    <name evidence="1" type="ORF">K443DRAFT_100553</name>
</gene>
<accession>A0A0C9XWK1</accession>
<protein>
    <submittedName>
        <fullName evidence="1">Unplaced genomic scaffold K443scaffold_93, whole genome shotgun sequence</fullName>
    </submittedName>
</protein>
<dbReference type="EMBL" id="KN838628">
    <property type="protein sequence ID" value="KIK00313.1"/>
    <property type="molecule type" value="Genomic_DNA"/>
</dbReference>
<proteinExistence type="predicted"/>
<reference evidence="2" key="2">
    <citation type="submission" date="2015-01" db="EMBL/GenBank/DDBJ databases">
        <title>Evolutionary Origins and Diversification of the Mycorrhizal Mutualists.</title>
        <authorList>
            <consortium name="DOE Joint Genome Institute"/>
            <consortium name="Mycorrhizal Genomics Consortium"/>
            <person name="Kohler A."/>
            <person name="Kuo A."/>
            <person name="Nagy L.G."/>
            <person name="Floudas D."/>
            <person name="Copeland A."/>
            <person name="Barry K.W."/>
            <person name="Cichocki N."/>
            <person name="Veneault-Fourrey C."/>
            <person name="LaButti K."/>
            <person name="Lindquist E.A."/>
            <person name="Lipzen A."/>
            <person name="Lundell T."/>
            <person name="Morin E."/>
            <person name="Murat C."/>
            <person name="Riley R."/>
            <person name="Ohm R."/>
            <person name="Sun H."/>
            <person name="Tunlid A."/>
            <person name="Henrissat B."/>
            <person name="Grigoriev I.V."/>
            <person name="Hibbett D.S."/>
            <person name="Martin F."/>
        </authorList>
    </citation>
    <scope>NUCLEOTIDE SEQUENCE [LARGE SCALE GENOMIC DNA]</scope>
    <source>
        <strain evidence="2">LaAM-08-1</strain>
    </source>
</reference>
<evidence type="ECO:0000313" key="2">
    <source>
        <dbReference type="Proteomes" id="UP000054477"/>
    </source>
</evidence>
<reference evidence="1 2" key="1">
    <citation type="submission" date="2014-04" db="EMBL/GenBank/DDBJ databases">
        <authorList>
            <consortium name="DOE Joint Genome Institute"/>
            <person name="Kuo A."/>
            <person name="Kohler A."/>
            <person name="Nagy L.G."/>
            <person name="Floudas D."/>
            <person name="Copeland A."/>
            <person name="Barry K.W."/>
            <person name="Cichocki N."/>
            <person name="Veneault-Fourrey C."/>
            <person name="LaButti K."/>
            <person name="Lindquist E.A."/>
            <person name="Lipzen A."/>
            <person name="Lundell T."/>
            <person name="Morin E."/>
            <person name="Murat C."/>
            <person name="Sun H."/>
            <person name="Tunlid A."/>
            <person name="Henrissat B."/>
            <person name="Grigoriev I.V."/>
            <person name="Hibbett D.S."/>
            <person name="Martin F."/>
            <person name="Nordberg H.P."/>
            <person name="Cantor M.N."/>
            <person name="Hua S.X."/>
        </authorList>
    </citation>
    <scope>NUCLEOTIDE SEQUENCE [LARGE SCALE GENOMIC DNA]</scope>
    <source>
        <strain evidence="1 2">LaAM-08-1</strain>
    </source>
</reference>
<sequence>MYRAPNIAEYTPYYKNQRVYWKETIIEPSNKAMVPCLEPNLKRIKNQKLGTLCTIN</sequence>
<organism evidence="1 2">
    <name type="scientific">Laccaria amethystina LaAM-08-1</name>
    <dbReference type="NCBI Taxonomy" id="1095629"/>
    <lineage>
        <taxon>Eukaryota</taxon>
        <taxon>Fungi</taxon>
        <taxon>Dikarya</taxon>
        <taxon>Basidiomycota</taxon>
        <taxon>Agaricomycotina</taxon>
        <taxon>Agaricomycetes</taxon>
        <taxon>Agaricomycetidae</taxon>
        <taxon>Agaricales</taxon>
        <taxon>Agaricineae</taxon>
        <taxon>Hydnangiaceae</taxon>
        <taxon>Laccaria</taxon>
    </lineage>
</organism>
<dbReference type="AlphaFoldDB" id="A0A0C9XWK1"/>
<evidence type="ECO:0000313" key="1">
    <source>
        <dbReference type="EMBL" id="KIK00313.1"/>
    </source>
</evidence>
<name>A0A0C9XWK1_9AGAR</name>
<dbReference type="Proteomes" id="UP000054477">
    <property type="component" value="Unassembled WGS sequence"/>
</dbReference>
<dbReference type="OrthoDB" id="10550997at2759"/>